<gene>
    <name evidence="1" type="ORF">H2198_004503</name>
</gene>
<comment type="caution">
    <text evidence="1">The sequence shown here is derived from an EMBL/GenBank/DDBJ whole genome shotgun (WGS) entry which is preliminary data.</text>
</comment>
<organism evidence="1 2">
    <name type="scientific">Neophaeococcomyces mojaviensis</name>
    <dbReference type="NCBI Taxonomy" id="3383035"/>
    <lineage>
        <taxon>Eukaryota</taxon>
        <taxon>Fungi</taxon>
        <taxon>Dikarya</taxon>
        <taxon>Ascomycota</taxon>
        <taxon>Pezizomycotina</taxon>
        <taxon>Eurotiomycetes</taxon>
        <taxon>Chaetothyriomycetidae</taxon>
        <taxon>Chaetothyriales</taxon>
        <taxon>Chaetothyriales incertae sedis</taxon>
        <taxon>Neophaeococcomyces</taxon>
    </lineage>
</organism>
<evidence type="ECO:0000313" key="1">
    <source>
        <dbReference type="EMBL" id="KAJ9657145.1"/>
    </source>
</evidence>
<dbReference type="Proteomes" id="UP001172386">
    <property type="component" value="Unassembled WGS sequence"/>
</dbReference>
<name>A0ACC3A8C4_9EURO</name>
<accession>A0ACC3A8C4</accession>
<protein>
    <submittedName>
        <fullName evidence="1">Uncharacterized protein</fullName>
    </submittedName>
</protein>
<keyword evidence="2" id="KW-1185">Reference proteome</keyword>
<reference evidence="1" key="1">
    <citation type="submission" date="2022-10" db="EMBL/GenBank/DDBJ databases">
        <title>Culturing micro-colonial fungi from biological soil crusts in the Mojave desert and describing Neophaeococcomyces mojavensis, and introducing the new genera and species Taxawa tesnikishii.</title>
        <authorList>
            <person name="Kurbessoian T."/>
            <person name="Stajich J.E."/>
        </authorList>
    </citation>
    <scope>NUCLEOTIDE SEQUENCE</scope>
    <source>
        <strain evidence="1">JES_112</strain>
    </source>
</reference>
<proteinExistence type="predicted"/>
<evidence type="ECO:0000313" key="2">
    <source>
        <dbReference type="Proteomes" id="UP001172386"/>
    </source>
</evidence>
<sequence>MLSEQSFEKQSSVFFKEVSAESDYPKEDLTLKPLSYRRSVYLAHPKSTKRSLPLDQFFEACASQAPFVKAAVVTFVTGVPFLVFLLITLYALPKKTILGPPGSKATIFELSKWLLISWASFMGLLWCGKILAAISTWCCTLSKSWIKFQRLTQTICLRMVLMLWAIVCYAVIPSVFHHSLGTKGIVEHWVQMLQKAFKFLIIAFAIFLVQGIVLELSSIQYIQGWMGPRSQRACDELDTIKQLHELTDPHVSSGNAGYVTKVLKKLLLPVRNDDLYYRISCGQGHPEMWAEYANYIWDSISQGKATVTRFDVDEQLRAMNRDHDPSRGRELFIQLDDSCDGQVILGEVEKLVQRVGLQLNTRAQAQRGIDSLLRKLEVILSVVMCGIIFFVYVQIFEAKFSKDLGIFWAGLTGLSFAFGGVLLEFTNACVFVFGKHPYDVGDYVESKGKKLVVNKIFLTHTNFEEVTDPEERGIVVQISHASLMTEPIMNWTRTLEAVVEKKKTNAEADKIEENEKKESENKEKEEARELILLKTARLRNVEVKE</sequence>
<dbReference type="EMBL" id="JAPDRQ010000068">
    <property type="protein sequence ID" value="KAJ9657145.1"/>
    <property type="molecule type" value="Genomic_DNA"/>
</dbReference>